<accession>A0A0D9ZN36</accession>
<name>A0A0D9ZN36_9ORYZ</name>
<keyword evidence="2" id="KW-1185">Reference proteome</keyword>
<evidence type="ECO:0000313" key="1">
    <source>
        <dbReference type="EnsemblPlants" id="OGLUM04G18580.1"/>
    </source>
</evidence>
<sequence>MWVLWRGVGPGETATAVYPVVMTLGPLFNTKTGVGSTVFFKTLLPTAPTLIISMILIRGDNFLVGVEWKFPLADDPVGSEDMRYNLEAYLAFLNRDWMHIDVCGDMPMWVTFGTEEAKRLTGVDVKSGMQPVRNEDILDSNTSLTKTSRDDVYQNSSMSYFAH</sequence>
<dbReference type="Gramene" id="OGLUM04G18580.1">
    <property type="protein sequence ID" value="OGLUM04G18580.1"/>
    <property type="gene ID" value="OGLUM04G18580"/>
</dbReference>
<reference evidence="1" key="1">
    <citation type="submission" date="2015-04" db="UniProtKB">
        <authorList>
            <consortium name="EnsemblPlants"/>
        </authorList>
    </citation>
    <scope>IDENTIFICATION</scope>
</reference>
<dbReference type="AlphaFoldDB" id="A0A0D9ZN36"/>
<dbReference type="Proteomes" id="UP000026961">
    <property type="component" value="Chromosome 4"/>
</dbReference>
<dbReference type="HOGENOM" id="CLU_1629643_0_0_1"/>
<reference evidence="1" key="2">
    <citation type="submission" date="2018-05" db="EMBL/GenBank/DDBJ databases">
        <title>OgluRS3 (Oryza glumaepatula Reference Sequence Version 3).</title>
        <authorList>
            <person name="Zhang J."/>
            <person name="Kudrna D."/>
            <person name="Lee S."/>
            <person name="Talag J."/>
            <person name="Welchert J."/>
            <person name="Wing R.A."/>
        </authorList>
    </citation>
    <scope>NUCLEOTIDE SEQUENCE [LARGE SCALE GENOMIC DNA]</scope>
</reference>
<evidence type="ECO:0000313" key="2">
    <source>
        <dbReference type="Proteomes" id="UP000026961"/>
    </source>
</evidence>
<protein>
    <submittedName>
        <fullName evidence="1">Uncharacterized protein</fullName>
    </submittedName>
</protein>
<dbReference type="EnsemblPlants" id="OGLUM04G18580.1">
    <property type="protein sequence ID" value="OGLUM04G18580.1"/>
    <property type="gene ID" value="OGLUM04G18580"/>
</dbReference>
<organism evidence="1">
    <name type="scientific">Oryza glumipatula</name>
    <dbReference type="NCBI Taxonomy" id="40148"/>
    <lineage>
        <taxon>Eukaryota</taxon>
        <taxon>Viridiplantae</taxon>
        <taxon>Streptophyta</taxon>
        <taxon>Embryophyta</taxon>
        <taxon>Tracheophyta</taxon>
        <taxon>Spermatophyta</taxon>
        <taxon>Magnoliopsida</taxon>
        <taxon>Liliopsida</taxon>
        <taxon>Poales</taxon>
        <taxon>Poaceae</taxon>
        <taxon>BOP clade</taxon>
        <taxon>Oryzoideae</taxon>
        <taxon>Oryzeae</taxon>
        <taxon>Oryzinae</taxon>
        <taxon>Oryza</taxon>
    </lineage>
</organism>
<proteinExistence type="predicted"/>